<keyword evidence="8 10" id="KW-1133">Transmembrane helix</keyword>
<dbReference type="Gene3D" id="3.40.50.300">
    <property type="entry name" value="P-loop containing nucleotide triphosphate hydrolases"/>
    <property type="match status" value="1"/>
</dbReference>
<dbReference type="SMART" id="SM00382">
    <property type="entry name" value="AAA"/>
    <property type="match status" value="1"/>
</dbReference>
<dbReference type="FunFam" id="3.40.50.300:FF:001001">
    <property type="entry name" value="Multidrug ABC transporter ATP-binding protein"/>
    <property type="match status" value="1"/>
</dbReference>
<feature type="domain" description="ABC transmembrane type-1" evidence="12">
    <location>
        <begin position="29"/>
        <end position="314"/>
    </location>
</feature>
<feature type="transmembrane region" description="Helical" evidence="10">
    <location>
        <begin position="275"/>
        <end position="296"/>
    </location>
</feature>
<keyword evidence="9 10" id="KW-0472">Membrane</keyword>
<evidence type="ECO:0000256" key="9">
    <source>
        <dbReference type="ARBA" id="ARBA00023136"/>
    </source>
</evidence>
<evidence type="ECO:0000256" key="4">
    <source>
        <dbReference type="ARBA" id="ARBA00022519"/>
    </source>
</evidence>
<feature type="transmembrane region" description="Helical" evidence="10">
    <location>
        <begin position="171"/>
        <end position="190"/>
    </location>
</feature>
<evidence type="ECO:0000259" key="12">
    <source>
        <dbReference type="PROSITE" id="PS50929"/>
    </source>
</evidence>
<evidence type="ECO:0000256" key="7">
    <source>
        <dbReference type="ARBA" id="ARBA00022840"/>
    </source>
</evidence>
<dbReference type="RefSeq" id="WP_092610662.1">
    <property type="nucleotide sequence ID" value="NZ_FNHU01000008.1"/>
</dbReference>
<evidence type="ECO:0000259" key="11">
    <source>
        <dbReference type="PROSITE" id="PS50893"/>
    </source>
</evidence>
<dbReference type="PANTHER" id="PTHR43394:SF1">
    <property type="entry name" value="ATP-BINDING CASSETTE SUB-FAMILY B MEMBER 10, MITOCHONDRIAL"/>
    <property type="match status" value="1"/>
</dbReference>
<keyword evidence="4" id="KW-0997">Cell inner membrane</keyword>
<dbReference type="OrthoDB" id="9806127at2"/>
<dbReference type="CDD" id="cd07346">
    <property type="entry name" value="ABC_6TM_exporters"/>
    <property type="match status" value="1"/>
</dbReference>
<feature type="transmembrane region" description="Helical" evidence="10">
    <location>
        <begin position="146"/>
        <end position="165"/>
    </location>
</feature>
<feature type="transmembrane region" description="Helical" evidence="10">
    <location>
        <begin position="69"/>
        <end position="93"/>
    </location>
</feature>
<dbReference type="InterPro" id="IPR027417">
    <property type="entry name" value="P-loop_NTPase"/>
</dbReference>
<dbReference type="EMBL" id="FNHU01000008">
    <property type="protein sequence ID" value="SDM88685.1"/>
    <property type="molecule type" value="Genomic_DNA"/>
</dbReference>
<keyword evidence="3" id="KW-1003">Cell membrane</keyword>
<keyword evidence="5 10" id="KW-0812">Transmembrane</keyword>
<keyword evidence="2" id="KW-0813">Transport</keyword>
<evidence type="ECO:0000313" key="14">
    <source>
        <dbReference type="Proteomes" id="UP000199671"/>
    </source>
</evidence>
<feature type="domain" description="ABC transporter" evidence="11">
    <location>
        <begin position="344"/>
        <end position="583"/>
    </location>
</feature>
<protein>
    <submittedName>
        <fullName evidence="13">ABC-type multidrug transport system, ATPase and permease component</fullName>
    </submittedName>
</protein>
<sequence length="587" mass="61630">MNQRLPVADGAAVRLRAARLLAEHKGAVAAVTLIQLLAALASVGIPRVLGSMVDLVSGAPGADAAGRLQGLIAVVIALAIGNAALTGCGEYLARVLGERVFAELRERLVGSVMHLPLSVVESAGTGDLLGRTSRDLESIRNVVRRGISQILVIMLTLLTIVVAAVVTSPRLSPALIVPVLAVAPVFRWYLRHAVPAYRAMNAMWAEVDGVIVETADQAATVDAHALGARRNRILDRAMIEVWSTEQYTLWLRIVLITALGLGSFAPVIAVVAWGAWLAGHGAVTLGAITTVALYAVQLRTPVSEVTFWIDSLQSAGAAMSRIVGVELVRPDREPASGAVTGRPPRVCGVSYAYRPGHDVLHEVDLELIPGEWLAVVGPSGSGKSTLGRMLAGIHPPTRGRVIVGDEDEGGIDLTALTEDALHREVALVTQEHHVFACTLADNLRLARTDATDAELERALEVVGAADWARELSDGLGTLVGAGGVQLTPGQAQQVALARIVLMDPATLVLDEATSLLDPGVARSAERSLDAVLAGRTVVAIAHRLDTAAAADRVAVVIGGRIVELGPHAELLAAGGEYTRLWQAWTSD</sequence>
<evidence type="ECO:0000256" key="10">
    <source>
        <dbReference type="SAM" id="Phobius"/>
    </source>
</evidence>
<dbReference type="GO" id="GO:0005524">
    <property type="term" value="F:ATP binding"/>
    <property type="evidence" value="ECO:0007669"/>
    <property type="project" value="UniProtKB-KW"/>
</dbReference>
<dbReference type="InterPro" id="IPR003593">
    <property type="entry name" value="AAA+_ATPase"/>
</dbReference>
<dbReference type="InterPro" id="IPR003439">
    <property type="entry name" value="ABC_transporter-like_ATP-bd"/>
</dbReference>
<evidence type="ECO:0000256" key="5">
    <source>
        <dbReference type="ARBA" id="ARBA00022692"/>
    </source>
</evidence>
<dbReference type="AlphaFoldDB" id="A0A1G9WX76"/>
<dbReference type="PROSITE" id="PS50929">
    <property type="entry name" value="ABC_TM1F"/>
    <property type="match status" value="1"/>
</dbReference>
<keyword evidence="6" id="KW-0547">Nucleotide-binding</keyword>
<accession>A0A1G9WX76</accession>
<evidence type="ECO:0000256" key="8">
    <source>
        <dbReference type="ARBA" id="ARBA00022989"/>
    </source>
</evidence>
<dbReference type="GO" id="GO:0005886">
    <property type="term" value="C:plasma membrane"/>
    <property type="evidence" value="ECO:0007669"/>
    <property type="project" value="UniProtKB-SubCell"/>
</dbReference>
<dbReference type="SUPFAM" id="SSF90123">
    <property type="entry name" value="ABC transporter transmembrane region"/>
    <property type="match status" value="1"/>
</dbReference>
<dbReference type="InterPro" id="IPR039421">
    <property type="entry name" value="Type_1_exporter"/>
</dbReference>
<proteinExistence type="predicted"/>
<gene>
    <name evidence="13" type="ORF">SAMN04487766_10870</name>
</gene>
<dbReference type="GO" id="GO:0016887">
    <property type="term" value="F:ATP hydrolysis activity"/>
    <property type="evidence" value="ECO:0007669"/>
    <property type="project" value="InterPro"/>
</dbReference>
<evidence type="ECO:0000313" key="13">
    <source>
        <dbReference type="EMBL" id="SDM88685.1"/>
    </source>
</evidence>
<dbReference type="Proteomes" id="UP000199671">
    <property type="component" value="Unassembled WGS sequence"/>
</dbReference>
<dbReference type="Pfam" id="PF00664">
    <property type="entry name" value="ABC_membrane"/>
    <property type="match status" value="1"/>
</dbReference>
<dbReference type="SUPFAM" id="SSF52540">
    <property type="entry name" value="P-loop containing nucleoside triphosphate hydrolases"/>
    <property type="match status" value="1"/>
</dbReference>
<evidence type="ECO:0000256" key="2">
    <source>
        <dbReference type="ARBA" id="ARBA00022448"/>
    </source>
</evidence>
<reference evidence="13 14" key="1">
    <citation type="submission" date="2016-10" db="EMBL/GenBank/DDBJ databases">
        <authorList>
            <person name="de Groot N.N."/>
        </authorList>
    </citation>
    <scope>NUCLEOTIDE SEQUENCE [LARGE SCALE GENOMIC DNA]</scope>
    <source>
        <strain evidence="13 14">KPR-7B</strain>
    </source>
</reference>
<feature type="transmembrane region" description="Helical" evidence="10">
    <location>
        <begin position="26"/>
        <end position="49"/>
    </location>
</feature>
<dbReference type="InterPro" id="IPR036640">
    <property type="entry name" value="ABC1_TM_sf"/>
</dbReference>
<dbReference type="Gene3D" id="1.20.1560.10">
    <property type="entry name" value="ABC transporter type 1, transmembrane domain"/>
    <property type="match status" value="1"/>
</dbReference>
<dbReference type="InterPro" id="IPR011527">
    <property type="entry name" value="ABC1_TM_dom"/>
</dbReference>
<dbReference type="GO" id="GO:0015421">
    <property type="term" value="F:ABC-type oligopeptide transporter activity"/>
    <property type="evidence" value="ECO:0007669"/>
    <property type="project" value="TreeGrafter"/>
</dbReference>
<evidence type="ECO:0000256" key="3">
    <source>
        <dbReference type="ARBA" id="ARBA00022475"/>
    </source>
</evidence>
<keyword evidence="7" id="KW-0067">ATP-binding</keyword>
<name>A0A1G9WX76_9ACTO</name>
<dbReference type="Pfam" id="PF00005">
    <property type="entry name" value="ABC_tran"/>
    <property type="match status" value="1"/>
</dbReference>
<evidence type="ECO:0000256" key="1">
    <source>
        <dbReference type="ARBA" id="ARBA00004651"/>
    </source>
</evidence>
<organism evidence="13 14">
    <name type="scientific">Actinomyces ruminicola</name>
    <dbReference type="NCBI Taxonomy" id="332524"/>
    <lineage>
        <taxon>Bacteria</taxon>
        <taxon>Bacillati</taxon>
        <taxon>Actinomycetota</taxon>
        <taxon>Actinomycetes</taxon>
        <taxon>Actinomycetales</taxon>
        <taxon>Actinomycetaceae</taxon>
        <taxon>Actinomyces</taxon>
    </lineage>
</organism>
<dbReference type="PANTHER" id="PTHR43394">
    <property type="entry name" value="ATP-DEPENDENT PERMEASE MDL1, MITOCHONDRIAL"/>
    <property type="match status" value="1"/>
</dbReference>
<feature type="transmembrane region" description="Helical" evidence="10">
    <location>
        <begin position="249"/>
        <end position="269"/>
    </location>
</feature>
<dbReference type="PROSITE" id="PS50893">
    <property type="entry name" value="ABC_TRANSPORTER_2"/>
    <property type="match status" value="1"/>
</dbReference>
<evidence type="ECO:0000256" key="6">
    <source>
        <dbReference type="ARBA" id="ARBA00022741"/>
    </source>
</evidence>
<comment type="subcellular location">
    <subcellularLocation>
        <location evidence="1">Cell membrane</location>
        <topology evidence="1">Multi-pass membrane protein</topology>
    </subcellularLocation>
</comment>